<evidence type="ECO:0000256" key="1">
    <source>
        <dbReference type="SAM" id="MobiDB-lite"/>
    </source>
</evidence>
<feature type="compositionally biased region" description="Polar residues" evidence="1">
    <location>
        <begin position="148"/>
        <end position="157"/>
    </location>
</feature>
<evidence type="ECO:0008006" key="4">
    <source>
        <dbReference type="Google" id="ProtNLM"/>
    </source>
</evidence>
<feature type="compositionally biased region" description="Low complexity" evidence="1">
    <location>
        <begin position="136"/>
        <end position="147"/>
    </location>
</feature>
<dbReference type="RefSeq" id="WP_190451483.1">
    <property type="nucleotide sequence ID" value="NZ_JAMPLM010000003.1"/>
</dbReference>
<evidence type="ECO:0000313" key="3">
    <source>
        <dbReference type="Proteomes" id="UP001476950"/>
    </source>
</evidence>
<accession>A0ABV0KFQ6</accession>
<protein>
    <recommendedName>
        <fullName evidence="4">Roadblock/LAMTOR2 domain-containing protein</fullName>
    </recommendedName>
</protein>
<evidence type="ECO:0000313" key="2">
    <source>
        <dbReference type="EMBL" id="MEP1058030.1"/>
    </source>
</evidence>
<dbReference type="EMBL" id="JAMPLM010000003">
    <property type="protein sequence ID" value="MEP1058030.1"/>
    <property type="molecule type" value="Genomic_DNA"/>
</dbReference>
<reference evidence="2 3" key="1">
    <citation type="submission" date="2022-04" db="EMBL/GenBank/DDBJ databases">
        <title>Positive selection, recombination, and allopatry shape intraspecific diversity of widespread and dominant cyanobacteria.</title>
        <authorList>
            <person name="Wei J."/>
            <person name="Shu W."/>
            <person name="Hu C."/>
        </authorList>
    </citation>
    <scope>NUCLEOTIDE SEQUENCE [LARGE SCALE GENOMIC DNA]</scope>
    <source>
        <strain evidence="2 3">AS-A4</strain>
    </source>
</reference>
<gene>
    <name evidence="2" type="ORF">NDI38_06225</name>
</gene>
<sequence length="312" mass="34508">MKREVIQDFLNLPGIAGVALMDGRSRPYFCGIDQALNFQQKEALAQGILQVVETIPDSFDVFEFQFAEHQVRLYRLDRGMVLLVLTHQRLICADYLSMITQLKTVLKEDIPNAIATFRLLAGNVTLTGLHYRKQSAAPATTPNATTALQSEKPQATKATPLADIPLVEETPLANSSPAPFLPEPSPPSAKTSDAATLFEAIAALNHLSQFTTQYLGTHVIANYWKATRPSSDWLATVQVDRTAQFTVTGAPPQATTTPLTSPERQWLQEWVTAFVKRCSQVMRDFPAIVEQKALNDQQKALLLKPFNESTKG</sequence>
<proteinExistence type="predicted"/>
<dbReference type="Proteomes" id="UP001476950">
    <property type="component" value="Unassembled WGS sequence"/>
</dbReference>
<keyword evidence="3" id="KW-1185">Reference proteome</keyword>
<organism evidence="2 3">
    <name type="scientific">Stenomitos frigidus AS-A4</name>
    <dbReference type="NCBI Taxonomy" id="2933935"/>
    <lineage>
        <taxon>Bacteria</taxon>
        <taxon>Bacillati</taxon>
        <taxon>Cyanobacteriota</taxon>
        <taxon>Cyanophyceae</taxon>
        <taxon>Leptolyngbyales</taxon>
        <taxon>Leptolyngbyaceae</taxon>
        <taxon>Stenomitos</taxon>
    </lineage>
</organism>
<feature type="region of interest" description="Disordered" evidence="1">
    <location>
        <begin position="135"/>
        <end position="159"/>
    </location>
</feature>
<name>A0ABV0KFQ6_9CYAN</name>
<comment type="caution">
    <text evidence="2">The sequence shown here is derived from an EMBL/GenBank/DDBJ whole genome shotgun (WGS) entry which is preliminary data.</text>
</comment>